<keyword evidence="5" id="KW-1185">Reference proteome</keyword>
<gene>
    <name evidence="4" type="ORF">GJR97_00825</name>
</gene>
<evidence type="ECO:0000256" key="2">
    <source>
        <dbReference type="SAM" id="MobiDB-lite"/>
    </source>
</evidence>
<feature type="transmembrane region" description="Helical" evidence="3">
    <location>
        <begin position="73"/>
        <end position="94"/>
    </location>
</feature>
<dbReference type="AlphaFoldDB" id="A0A6L5QY67"/>
<name>A0A6L5QY67_9MICO</name>
<organism evidence="4 5">
    <name type="scientific">Agromyces kandeliae</name>
    <dbReference type="NCBI Taxonomy" id="2666141"/>
    <lineage>
        <taxon>Bacteria</taxon>
        <taxon>Bacillati</taxon>
        <taxon>Actinomycetota</taxon>
        <taxon>Actinomycetes</taxon>
        <taxon>Micrococcales</taxon>
        <taxon>Microbacteriaceae</taxon>
        <taxon>Agromyces</taxon>
    </lineage>
</organism>
<evidence type="ECO:0000313" key="5">
    <source>
        <dbReference type="Proteomes" id="UP000476511"/>
    </source>
</evidence>
<accession>A0A6L5QY67</accession>
<dbReference type="PANTHER" id="PTHR36842:SF1">
    <property type="entry name" value="PROTEIN TOLB"/>
    <property type="match status" value="1"/>
</dbReference>
<evidence type="ECO:0000313" key="4">
    <source>
        <dbReference type="EMBL" id="MRX42264.1"/>
    </source>
</evidence>
<evidence type="ECO:0000256" key="3">
    <source>
        <dbReference type="SAM" id="Phobius"/>
    </source>
</evidence>
<protein>
    <recommendedName>
        <fullName evidence="6">Dipeptidylpeptidase IV N-terminal domain-containing protein</fullName>
    </recommendedName>
</protein>
<evidence type="ECO:0000256" key="1">
    <source>
        <dbReference type="ARBA" id="ARBA00009820"/>
    </source>
</evidence>
<feature type="region of interest" description="Disordered" evidence="2">
    <location>
        <begin position="14"/>
        <end position="52"/>
    </location>
</feature>
<reference evidence="4 5" key="1">
    <citation type="submission" date="2019-11" db="EMBL/GenBank/DDBJ databases">
        <title>Agromyces kandeliae sp. nov., isolated from mangrove soil.</title>
        <authorList>
            <person name="Wang R."/>
        </authorList>
    </citation>
    <scope>NUCLEOTIDE SEQUENCE [LARGE SCALE GENOMIC DNA]</scope>
    <source>
        <strain evidence="4 5">Q22</strain>
    </source>
</reference>
<dbReference type="Proteomes" id="UP000476511">
    <property type="component" value="Unassembled WGS sequence"/>
</dbReference>
<proteinExistence type="inferred from homology"/>
<evidence type="ECO:0008006" key="6">
    <source>
        <dbReference type="Google" id="ProtNLM"/>
    </source>
</evidence>
<dbReference type="InterPro" id="IPR011659">
    <property type="entry name" value="WD40"/>
</dbReference>
<keyword evidence="3" id="KW-0472">Membrane</keyword>
<dbReference type="InterPro" id="IPR011042">
    <property type="entry name" value="6-blade_b-propeller_TolB-like"/>
</dbReference>
<keyword evidence="3" id="KW-0812">Transmembrane</keyword>
<feature type="compositionally biased region" description="Basic and acidic residues" evidence="2">
    <location>
        <begin position="22"/>
        <end position="44"/>
    </location>
</feature>
<dbReference type="SUPFAM" id="SSF69322">
    <property type="entry name" value="Tricorn protease domain 2"/>
    <property type="match status" value="1"/>
</dbReference>
<dbReference type="EMBL" id="WKJD01000003">
    <property type="protein sequence ID" value="MRX42264.1"/>
    <property type="molecule type" value="Genomic_DNA"/>
</dbReference>
<dbReference type="Gene3D" id="2.120.10.30">
    <property type="entry name" value="TolB, C-terminal domain"/>
    <property type="match status" value="2"/>
</dbReference>
<sequence>MVLITIAPLRQEAHMSISAPPRKPDVTPRTDVDDPPPIEHEAELHPGASRSVPTSKVRALIEEAWRRTGRRRVLIASAAIALSVGVVALALGTLSPTGLPDGVPERPISLGGRSAAGPATTGENGTLATVATSAAGAPSDIYLLESGSTVPRQLTSTPEFDEYAPAWSPDGTLLAFIRSDPPDDEQADAAIRSVGFAQAAACVDVCELVIADGATGVPVLSSGIGHAYPRAQDGFDRSLVPSSIAWAPNGKSVIVNRSFCGIGGCGGPADVGSVLVDVETARTVEIAPGLSVLGWSPDGRWLAVAEERGVYGHSVVAVPTGALDESALADPPERDGWIVLSGTLSWANDIGWAADSSTVFLNEGQIFGPGSGAQWRPATIDAVTVPDGIRHTVIADGAGPLVSPDGRHLAYHTDYELEGDDGILTDIWVADIDGAGALRIAENATADSWSPDGRLLVAHDDRSWFTIASDGTSRTDLAVRATGDGVPWGPTASWQRLPATE</sequence>
<dbReference type="Pfam" id="PF07676">
    <property type="entry name" value="PD40"/>
    <property type="match status" value="1"/>
</dbReference>
<dbReference type="PANTHER" id="PTHR36842">
    <property type="entry name" value="PROTEIN TOLB HOMOLOG"/>
    <property type="match status" value="1"/>
</dbReference>
<keyword evidence="3" id="KW-1133">Transmembrane helix</keyword>
<comment type="similarity">
    <text evidence="1">Belongs to the TolB family.</text>
</comment>
<comment type="caution">
    <text evidence="4">The sequence shown here is derived from an EMBL/GenBank/DDBJ whole genome shotgun (WGS) entry which is preliminary data.</text>
</comment>